<keyword evidence="2" id="KW-1185">Reference proteome</keyword>
<gene>
    <name evidence="1" type="ORF">DUI87_20308</name>
</gene>
<dbReference type="AlphaFoldDB" id="A0A3M0JQW8"/>
<dbReference type="OrthoDB" id="10412747at2759"/>
<name>A0A3M0JQW8_HIRRU</name>
<evidence type="ECO:0000313" key="1">
    <source>
        <dbReference type="EMBL" id="RMC03115.1"/>
    </source>
</evidence>
<accession>A0A3M0JQW8</accession>
<sequence length="95" mass="10282">MTACPAQHSLLVGEGIRELARQLLQDRVVPELPALAAGDSHISVSHLMNSTIFHDEMAGLADERKAVDIYPDFSKVFDIASHKIPVGEIMEVCAG</sequence>
<proteinExistence type="predicted"/>
<dbReference type="EMBL" id="QRBI01000131">
    <property type="protein sequence ID" value="RMC03115.1"/>
    <property type="molecule type" value="Genomic_DNA"/>
</dbReference>
<evidence type="ECO:0000313" key="2">
    <source>
        <dbReference type="Proteomes" id="UP000269221"/>
    </source>
</evidence>
<protein>
    <submittedName>
        <fullName evidence="1">Uncharacterized protein</fullName>
    </submittedName>
</protein>
<reference evidence="1 2" key="1">
    <citation type="submission" date="2018-07" db="EMBL/GenBank/DDBJ databases">
        <title>A high quality draft genome assembly of the barn swallow (H. rustica rustica).</title>
        <authorList>
            <person name="Formenti G."/>
            <person name="Chiara M."/>
            <person name="Poveda L."/>
            <person name="Francoijs K.-J."/>
            <person name="Bonisoli-Alquati A."/>
            <person name="Canova L."/>
            <person name="Gianfranceschi L."/>
            <person name="Horner D.S."/>
            <person name="Saino N."/>
        </authorList>
    </citation>
    <scope>NUCLEOTIDE SEQUENCE [LARGE SCALE GENOMIC DNA]</scope>
    <source>
        <strain evidence="1">Chelidonia</strain>
        <tissue evidence="1">Blood</tissue>
    </source>
</reference>
<comment type="caution">
    <text evidence="1">The sequence shown here is derived from an EMBL/GenBank/DDBJ whole genome shotgun (WGS) entry which is preliminary data.</text>
</comment>
<dbReference type="Proteomes" id="UP000269221">
    <property type="component" value="Unassembled WGS sequence"/>
</dbReference>
<organism evidence="1 2">
    <name type="scientific">Hirundo rustica rustica</name>
    <dbReference type="NCBI Taxonomy" id="333673"/>
    <lineage>
        <taxon>Eukaryota</taxon>
        <taxon>Metazoa</taxon>
        <taxon>Chordata</taxon>
        <taxon>Craniata</taxon>
        <taxon>Vertebrata</taxon>
        <taxon>Euteleostomi</taxon>
        <taxon>Archelosauria</taxon>
        <taxon>Archosauria</taxon>
        <taxon>Dinosauria</taxon>
        <taxon>Saurischia</taxon>
        <taxon>Theropoda</taxon>
        <taxon>Coelurosauria</taxon>
        <taxon>Aves</taxon>
        <taxon>Neognathae</taxon>
        <taxon>Neoaves</taxon>
        <taxon>Telluraves</taxon>
        <taxon>Australaves</taxon>
        <taxon>Passeriformes</taxon>
        <taxon>Sylvioidea</taxon>
        <taxon>Hirundinidae</taxon>
        <taxon>Hirundo</taxon>
    </lineage>
</organism>